<feature type="region of interest" description="Disordered" evidence="1">
    <location>
        <begin position="1"/>
        <end position="42"/>
    </location>
</feature>
<evidence type="ECO:0000313" key="3">
    <source>
        <dbReference type="Proteomes" id="UP000660745"/>
    </source>
</evidence>
<gene>
    <name evidence="2" type="ORF">GCM10012278_75200</name>
</gene>
<dbReference type="AlphaFoldDB" id="A0A918AFU7"/>
<dbReference type="RefSeq" id="WP_263652593.1">
    <property type="nucleotide sequence ID" value="NZ_BMNK01000018.1"/>
</dbReference>
<reference evidence="2" key="1">
    <citation type="journal article" date="2014" name="Int. J. Syst. Evol. Microbiol.">
        <title>Complete genome sequence of Corynebacterium casei LMG S-19264T (=DSM 44701T), isolated from a smear-ripened cheese.</title>
        <authorList>
            <consortium name="US DOE Joint Genome Institute (JGI-PGF)"/>
            <person name="Walter F."/>
            <person name="Albersmeier A."/>
            <person name="Kalinowski J."/>
            <person name="Ruckert C."/>
        </authorList>
    </citation>
    <scope>NUCLEOTIDE SEQUENCE</scope>
    <source>
        <strain evidence="2">CGMCC 4.7430</strain>
    </source>
</reference>
<comment type="caution">
    <text evidence="2">The sequence shown here is derived from an EMBL/GenBank/DDBJ whole genome shotgun (WGS) entry which is preliminary data.</text>
</comment>
<evidence type="ECO:0000256" key="1">
    <source>
        <dbReference type="SAM" id="MobiDB-lite"/>
    </source>
</evidence>
<proteinExistence type="predicted"/>
<dbReference type="Proteomes" id="UP000660745">
    <property type="component" value="Unassembled WGS sequence"/>
</dbReference>
<evidence type="ECO:0000313" key="2">
    <source>
        <dbReference type="EMBL" id="GGP15420.1"/>
    </source>
</evidence>
<reference evidence="2" key="2">
    <citation type="submission" date="2020-09" db="EMBL/GenBank/DDBJ databases">
        <authorList>
            <person name="Sun Q."/>
            <person name="Zhou Y."/>
        </authorList>
    </citation>
    <scope>NUCLEOTIDE SEQUENCE</scope>
    <source>
        <strain evidence="2">CGMCC 4.7430</strain>
    </source>
</reference>
<accession>A0A918AFU7</accession>
<dbReference type="EMBL" id="BMNK01000018">
    <property type="protein sequence ID" value="GGP15420.1"/>
    <property type="molecule type" value="Genomic_DNA"/>
</dbReference>
<sequence>MGKHEGDKKHDYETFKPDKDQSHDGNAEGGGTREKPADGGKK</sequence>
<keyword evidence="3" id="KW-1185">Reference proteome</keyword>
<protein>
    <submittedName>
        <fullName evidence="2">Uncharacterized protein</fullName>
    </submittedName>
</protein>
<name>A0A918AFU7_9ACTN</name>
<organism evidence="2 3">
    <name type="scientific">Nonomuraea glycinis</name>
    <dbReference type="NCBI Taxonomy" id="2047744"/>
    <lineage>
        <taxon>Bacteria</taxon>
        <taxon>Bacillati</taxon>
        <taxon>Actinomycetota</taxon>
        <taxon>Actinomycetes</taxon>
        <taxon>Streptosporangiales</taxon>
        <taxon>Streptosporangiaceae</taxon>
        <taxon>Nonomuraea</taxon>
    </lineage>
</organism>